<proteinExistence type="predicted"/>
<protein>
    <submittedName>
        <fullName evidence="2">Uncharacterized protein</fullName>
    </submittedName>
</protein>
<gene>
    <name evidence="2" type="ORF">MKW94_025246</name>
</gene>
<feature type="compositionally biased region" description="Low complexity" evidence="1">
    <location>
        <begin position="21"/>
        <end position="31"/>
    </location>
</feature>
<evidence type="ECO:0000256" key="1">
    <source>
        <dbReference type="SAM" id="MobiDB-lite"/>
    </source>
</evidence>
<organism evidence="2 3">
    <name type="scientific">Papaver nudicaule</name>
    <name type="common">Iceland poppy</name>
    <dbReference type="NCBI Taxonomy" id="74823"/>
    <lineage>
        <taxon>Eukaryota</taxon>
        <taxon>Viridiplantae</taxon>
        <taxon>Streptophyta</taxon>
        <taxon>Embryophyta</taxon>
        <taxon>Tracheophyta</taxon>
        <taxon>Spermatophyta</taxon>
        <taxon>Magnoliopsida</taxon>
        <taxon>Ranunculales</taxon>
        <taxon>Papaveraceae</taxon>
        <taxon>Papaveroideae</taxon>
        <taxon>Papaver</taxon>
    </lineage>
</organism>
<keyword evidence="3" id="KW-1185">Reference proteome</keyword>
<accession>A0AA42AYH5</accession>
<dbReference type="Proteomes" id="UP001177140">
    <property type="component" value="Unassembled WGS sequence"/>
</dbReference>
<dbReference type="EMBL" id="JAJJMA010263655">
    <property type="protein sequence ID" value="MCL7044922.1"/>
    <property type="molecule type" value="Genomic_DNA"/>
</dbReference>
<sequence>MPEVSSDTSSLIRKKLALISISPSPSTSSTPKRPYSDDTNVSVELEHQSSSSLPRKVIKKSMEGYLGCWPMVCGCKVLYRLRRVESIIKITGGGTTMEVPFNKEYVHFDCPCGCRCEFTMNVGSLKKKPKLEKVVYSPLCVSHASYCEFLLDDCCCCGFCGWKVQCIYSNFTAASFG</sequence>
<feature type="region of interest" description="Disordered" evidence="1">
    <location>
        <begin position="21"/>
        <end position="41"/>
    </location>
</feature>
<name>A0AA42AYH5_PAPNU</name>
<evidence type="ECO:0000313" key="2">
    <source>
        <dbReference type="EMBL" id="MCL7044922.1"/>
    </source>
</evidence>
<dbReference type="AlphaFoldDB" id="A0AA42AYH5"/>
<evidence type="ECO:0000313" key="3">
    <source>
        <dbReference type="Proteomes" id="UP001177140"/>
    </source>
</evidence>
<reference evidence="2" key="1">
    <citation type="submission" date="2022-03" db="EMBL/GenBank/DDBJ databases">
        <title>A functionally conserved STORR gene fusion in Papaver species that diverged 16.8 million years ago.</title>
        <authorList>
            <person name="Catania T."/>
        </authorList>
    </citation>
    <scope>NUCLEOTIDE SEQUENCE</scope>
    <source>
        <strain evidence="2">S-191538</strain>
    </source>
</reference>
<comment type="caution">
    <text evidence="2">The sequence shown here is derived from an EMBL/GenBank/DDBJ whole genome shotgun (WGS) entry which is preliminary data.</text>
</comment>